<keyword evidence="2" id="KW-1185">Reference proteome</keyword>
<dbReference type="AlphaFoldDB" id="A0A1V2IET2"/>
<dbReference type="NCBIfam" id="TIGR01509">
    <property type="entry name" value="HAD-SF-IA-v3"/>
    <property type="match status" value="1"/>
</dbReference>
<gene>
    <name evidence="1" type="ORF">BL253_09545</name>
</gene>
<comment type="caution">
    <text evidence="1">The sequence shown here is derived from an EMBL/GenBank/DDBJ whole genome shotgun (WGS) entry which is preliminary data.</text>
</comment>
<sequence length="211" mass="22419">MWCDFGGVLTSPVANALGRVVAAAGVPAAVLLAAMEDVAAAHGLTGLGPLELGLLSERDWGDQMAAALAPEWTPAVDLGRMGEHWYAAHRAENALLARLVELSERGVRLGLLTNSIREWEPHREALLPGVSQVFESTINSFEAGVRKPDAAIYELAERALGRAGADCLLIDDTEENCVVAAGRGWSAIHHVSADATIAQLDAWLTGRLDRP</sequence>
<evidence type="ECO:0000313" key="2">
    <source>
        <dbReference type="Proteomes" id="UP000188929"/>
    </source>
</evidence>
<name>A0A1V2IET2_9ACTN</name>
<dbReference type="Gene3D" id="1.10.150.240">
    <property type="entry name" value="Putative phosphatase, domain 2"/>
    <property type="match status" value="1"/>
</dbReference>
<dbReference type="OrthoDB" id="9795007at2"/>
<dbReference type="InterPro" id="IPR023214">
    <property type="entry name" value="HAD_sf"/>
</dbReference>
<dbReference type="PANTHER" id="PTHR43611">
    <property type="entry name" value="ALPHA-D-GLUCOSE 1-PHOSPHATE PHOSPHATASE"/>
    <property type="match status" value="1"/>
</dbReference>
<accession>A0A1V2IET2</accession>
<evidence type="ECO:0000313" key="1">
    <source>
        <dbReference type="EMBL" id="ONH31520.1"/>
    </source>
</evidence>
<dbReference type="InterPro" id="IPR023198">
    <property type="entry name" value="PGP-like_dom2"/>
</dbReference>
<dbReference type="STRING" id="1834516.BL253_09545"/>
<dbReference type="SUPFAM" id="SSF56784">
    <property type="entry name" value="HAD-like"/>
    <property type="match status" value="1"/>
</dbReference>
<dbReference type="PRINTS" id="PR00413">
    <property type="entry name" value="HADHALOGNASE"/>
</dbReference>
<protein>
    <submittedName>
        <fullName evidence="1">Haloacid dehalogenase</fullName>
    </submittedName>
</protein>
<dbReference type="EMBL" id="MOMC01000016">
    <property type="protein sequence ID" value="ONH31520.1"/>
    <property type="molecule type" value="Genomic_DNA"/>
</dbReference>
<dbReference type="InterPro" id="IPR006439">
    <property type="entry name" value="HAD-SF_hydro_IA"/>
</dbReference>
<organism evidence="1 2">
    <name type="scientific">Pseudofrankia asymbiotica</name>
    <dbReference type="NCBI Taxonomy" id="1834516"/>
    <lineage>
        <taxon>Bacteria</taxon>
        <taxon>Bacillati</taxon>
        <taxon>Actinomycetota</taxon>
        <taxon>Actinomycetes</taxon>
        <taxon>Frankiales</taxon>
        <taxon>Frankiaceae</taxon>
        <taxon>Pseudofrankia</taxon>
    </lineage>
</organism>
<proteinExistence type="predicted"/>
<dbReference type="Proteomes" id="UP000188929">
    <property type="component" value="Unassembled WGS sequence"/>
</dbReference>
<dbReference type="Pfam" id="PF00702">
    <property type="entry name" value="Hydrolase"/>
    <property type="match status" value="1"/>
</dbReference>
<dbReference type="Gene3D" id="3.40.50.1000">
    <property type="entry name" value="HAD superfamily/HAD-like"/>
    <property type="match status" value="1"/>
</dbReference>
<dbReference type="InterPro" id="IPR036412">
    <property type="entry name" value="HAD-like_sf"/>
</dbReference>
<dbReference type="PANTHER" id="PTHR43611:SF3">
    <property type="entry name" value="FLAVIN MONONUCLEOTIDE HYDROLASE 1, CHLOROPLATIC"/>
    <property type="match status" value="1"/>
</dbReference>
<reference evidence="2" key="1">
    <citation type="submission" date="2016-10" db="EMBL/GenBank/DDBJ databases">
        <title>Frankia sp. NRRL B-16386 Genome sequencing.</title>
        <authorList>
            <person name="Ghodhbane-Gtari F."/>
            <person name="Swanson E."/>
            <person name="Gueddou A."/>
            <person name="Hezbri K."/>
            <person name="Ktari K."/>
            <person name="Nouioui I."/>
            <person name="Morris K."/>
            <person name="Simpson S."/>
            <person name="Abebe-Akele F."/>
            <person name="Thomas K."/>
            <person name="Gtari M."/>
            <person name="Tisa L.S."/>
        </authorList>
    </citation>
    <scope>NUCLEOTIDE SEQUENCE [LARGE SCALE GENOMIC DNA]</scope>
    <source>
        <strain evidence="2">NRRL B-16386</strain>
    </source>
</reference>